<evidence type="ECO:0000256" key="4">
    <source>
        <dbReference type="ARBA" id="ARBA00007540"/>
    </source>
</evidence>
<dbReference type="PANTHER" id="PTHR13403">
    <property type="entry name" value="SNURPORTIN1 RNUT1 PROTEIN RNA, U TRANSPORTER 1"/>
    <property type="match status" value="1"/>
</dbReference>
<dbReference type="CTD" id="7354429"/>
<comment type="similarity">
    <text evidence="4">Belongs to the snurportin family.</text>
</comment>
<evidence type="ECO:0000256" key="9">
    <source>
        <dbReference type="ARBA" id="ARBA00023242"/>
    </source>
</evidence>
<dbReference type="InterPro" id="IPR047857">
    <property type="entry name" value="Snurportin1_C"/>
</dbReference>
<feature type="region of interest" description="Disordered" evidence="10">
    <location>
        <begin position="1"/>
        <end position="20"/>
    </location>
</feature>
<evidence type="ECO:0000256" key="2">
    <source>
        <dbReference type="ARBA" id="ARBA00004123"/>
    </source>
</evidence>
<dbReference type="InterPro" id="IPR017336">
    <property type="entry name" value="Snurportin-1"/>
</dbReference>
<dbReference type="GO" id="GO:0005737">
    <property type="term" value="C:cytoplasm"/>
    <property type="evidence" value="ECO:0007669"/>
    <property type="project" value="UniProtKB-SubCell"/>
</dbReference>
<reference evidence="13" key="1">
    <citation type="submission" date="2025-08" db="UniProtKB">
        <authorList>
            <consortium name="RefSeq"/>
        </authorList>
    </citation>
    <scope>IDENTIFICATION</scope>
    <source>
        <tissue evidence="13">Thorax and Abdomen</tissue>
    </source>
</reference>
<dbReference type="Gene3D" id="3.30.470.30">
    <property type="entry name" value="DNA ligase/mRNA capping enzyme"/>
    <property type="match status" value="1"/>
</dbReference>
<keyword evidence="12" id="KW-1185">Reference proteome</keyword>
<evidence type="ECO:0000313" key="12">
    <source>
        <dbReference type="Proteomes" id="UP000829291"/>
    </source>
</evidence>
<comment type="subcellular location">
    <subcellularLocation>
        <location evidence="3">Cytoplasm</location>
    </subcellularLocation>
    <subcellularLocation>
        <location evidence="2">Nucleus</location>
    </subcellularLocation>
</comment>
<evidence type="ECO:0000256" key="5">
    <source>
        <dbReference type="ARBA" id="ARBA00016034"/>
    </source>
</evidence>
<keyword evidence="8" id="KW-0694">RNA-binding</keyword>
<dbReference type="GO" id="GO:0003723">
    <property type="term" value="F:RNA binding"/>
    <property type="evidence" value="ECO:0007669"/>
    <property type="project" value="UniProtKB-KW"/>
</dbReference>
<dbReference type="OrthoDB" id="10003593at2759"/>
<gene>
    <name evidence="13" type="primary">LOC107217415</name>
</gene>
<evidence type="ECO:0000256" key="6">
    <source>
        <dbReference type="ARBA" id="ARBA00022448"/>
    </source>
</evidence>
<dbReference type="GO" id="GO:0061015">
    <property type="term" value="P:snRNA import into nucleus"/>
    <property type="evidence" value="ECO:0007669"/>
    <property type="project" value="InterPro"/>
</dbReference>
<protein>
    <recommendedName>
        <fullName evidence="5">Snurportin-1</fullName>
    </recommendedName>
</protein>
<keyword evidence="9" id="KW-0539">Nucleus</keyword>
<dbReference type="Proteomes" id="UP000829291">
    <property type="component" value="Chromosome 7"/>
</dbReference>
<comment type="function">
    <text evidence="1">Functions as an U snRNP-specific nuclear import adapter. Involved in the trimethylguanosine (m3G)-cap-dependent nuclear import of U snRNPs. Binds specifically to the terminal m3G-cap U snRNAs.</text>
</comment>
<dbReference type="AlphaFoldDB" id="A0A6J0B9S3"/>
<keyword evidence="6" id="KW-0813">Transport</keyword>
<sequence>MAGNLSDISNESNEKTATNPRLALYKNLTRTNNYRDDSRQEIRRQRLLWEQKKNRDATFDSGRALLDEALQGNDCNDEGMEVQQDETWRSPRRVQKYANQLMMSEWMLEIPSDLAEKWLMVPCPQGRRVLLIASKGMTVAYNKRGVRLGKFSSTLPGGTYQDYKNRCTILDCIWDKDTKTYYTLDVLAWSNQALLDCDTEFRFFWLKTRLEETQGLTERGSLVNSYPILSLPNYPCDSDAGAILDNLSSLPPLDGLLFYHREAHYTHGRTPLVNWLKPFMLSDVFGLQFPPDIYEKPPDYVDIKSYIRKKTTTRRKNKGTDDLMEITSAENVVEMA</sequence>
<dbReference type="GeneID" id="107217415"/>
<evidence type="ECO:0000256" key="8">
    <source>
        <dbReference type="ARBA" id="ARBA00022884"/>
    </source>
</evidence>
<dbReference type="RefSeq" id="XP_015510423.1">
    <property type="nucleotide sequence ID" value="XM_015654937.2"/>
</dbReference>
<feature type="compositionally biased region" description="Polar residues" evidence="10">
    <location>
        <begin position="1"/>
        <end position="19"/>
    </location>
</feature>
<evidence type="ECO:0000256" key="7">
    <source>
        <dbReference type="ARBA" id="ARBA00022490"/>
    </source>
</evidence>
<accession>A0A6J0B9S3</accession>
<dbReference type="Pfam" id="PF21974">
    <property type="entry name" value="SPN1_m3Gcap_bd"/>
    <property type="match status" value="1"/>
</dbReference>
<name>A0A6J0B9S3_NEOLC</name>
<evidence type="ECO:0000256" key="3">
    <source>
        <dbReference type="ARBA" id="ARBA00004496"/>
    </source>
</evidence>
<evidence type="ECO:0000256" key="1">
    <source>
        <dbReference type="ARBA" id="ARBA00003975"/>
    </source>
</evidence>
<evidence type="ECO:0000259" key="11">
    <source>
        <dbReference type="Pfam" id="PF21974"/>
    </source>
</evidence>
<dbReference type="InParanoid" id="A0A6J0B9S3"/>
<dbReference type="PANTHER" id="PTHR13403:SF6">
    <property type="entry name" value="SNURPORTIN-1"/>
    <property type="match status" value="1"/>
</dbReference>
<dbReference type="FunCoup" id="A0A6J0B9S3">
    <property type="interactions" value="877"/>
</dbReference>
<evidence type="ECO:0000256" key="10">
    <source>
        <dbReference type="SAM" id="MobiDB-lite"/>
    </source>
</evidence>
<proteinExistence type="inferred from homology"/>
<keyword evidence="7" id="KW-0963">Cytoplasm</keyword>
<dbReference type="GO" id="GO:0005634">
    <property type="term" value="C:nucleus"/>
    <property type="evidence" value="ECO:0007669"/>
    <property type="project" value="UniProtKB-SubCell"/>
</dbReference>
<dbReference type="KEGG" id="nlo:107217415"/>
<evidence type="ECO:0000313" key="13">
    <source>
        <dbReference type="RefSeq" id="XP_015510423.1"/>
    </source>
</evidence>
<organism evidence="13">
    <name type="scientific">Neodiprion lecontei</name>
    <name type="common">Redheaded pine sawfly</name>
    <dbReference type="NCBI Taxonomy" id="441921"/>
    <lineage>
        <taxon>Eukaryota</taxon>
        <taxon>Metazoa</taxon>
        <taxon>Ecdysozoa</taxon>
        <taxon>Arthropoda</taxon>
        <taxon>Hexapoda</taxon>
        <taxon>Insecta</taxon>
        <taxon>Pterygota</taxon>
        <taxon>Neoptera</taxon>
        <taxon>Endopterygota</taxon>
        <taxon>Hymenoptera</taxon>
        <taxon>Tenthredinoidea</taxon>
        <taxon>Diprionidae</taxon>
        <taxon>Diprioninae</taxon>
        <taxon>Neodiprion</taxon>
    </lineage>
</organism>
<feature type="domain" description="Snurportin-1 m3G cap-binding" evidence="11">
    <location>
        <begin position="100"/>
        <end position="278"/>
    </location>
</feature>
<dbReference type="SUPFAM" id="SSF56091">
    <property type="entry name" value="DNA ligase/mRNA capping enzyme, catalytic domain"/>
    <property type="match status" value="1"/>
</dbReference>
<dbReference type="CDD" id="cd09232">
    <property type="entry name" value="Snurportin-1_C"/>
    <property type="match status" value="1"/>
</dbReference>